<proteinExistence type="predicted"/>
<evidence type="ECO:0000313" key="4">
    <source>
        <dbReference type="Proteomes" id="UP000662747"/>
    </source>
</evidence>
<dbReference type="Proteomes" id="UP000662747">
    <property type="component" value="Chromosome"/>
</dbReference>
<evidence type="ECO:0000256" key="2">
    <source>
        <dbReference type="SAM" id="SignalP"/>
    </source>
</evidence>
<evidence type="ECO:0008006" key="5">
    <source>
        <dbReference type="Google" id="ProtNLM"/>
    </source>
</evidence>
<feature type="region of interest" description="Disordered" evidence="1">
    <location>
        <begin position="32"/>
        <end position="94"/>
    </location>
</feature>
<dbReference type="EMBL" id="CP071090">
    <property type="protein sequence ID" value="QSQ22702.1"/>
    <property type="molecule type" value="Genomic_DNA"/>
</dbReference>
<feature type="compositionally biased region" description="Low complexity" evidence="1">
    <location>
        <begin position="32"/>
        <end position="68"/>
    </location>
</feature>
<sequence length="146" mass="15251">MLRRLPSLLVSACLMSGAASVSLWPRVAGAQAPAPAASTPPSQAEAHPTAPAPARVAVPPEAPARASPTRTSTSNRKAAPAEAPAPVAAPPAPPPVQPVEYMFLRREDPEVDLVQLQQLGAEGWQVVATVVVDGSTKRYVLMRPKR</sequence>
<evidence type="ECO:0000256" key="1">
    <source>
        <dbReference type="SAM" id="MobiDB-lite"/>
    </source>
</evidence>
<feature type="chain" id="PRO_5046248132" description="DUF4177 domain-containing protein" evidence="2">
    <location>
        <begin position="31"/>
        <end position="146"/>
    </location>
</feature>
<gene>
    <name evidence="3" type="ORF">JY651_47670</name>
</gene>
<evidence type="ECO:0000313" key="3">
    <source>
        <dbReference type="EMBL" id="QSQ22702.1"/>
    </source>
</evidence>
<organism evidence="3 4">
    <name type="scientific">Pyxidicoccus parkwayensis</name>
    <dbReference type="NCBI Taxonomy" id="2813578"/>
    <lineage>
        <taxon>Bacteria</taxon>
        <taxon>Pseudomonadati</taxon>
        <taxon>Myxococcota</taxon>
        <taxon>Myxococcia</taxon>
        <taxon>Myxococcales</taxon>
        <taxon>Cystobacterineae</taxon>
        <taxon>Myxococcaceae</taxon>
        <taxon>Pyxidicoccus</taxon>
    </lineage>
</organism>
<reference evidence="3 4" key="1">
    <citation type="submission" date="2021-02" db="EMBL/GenBank/DDBJ databases">
        <title>De Novo genome assembly of isolated myxobacteria.</title>
        <authorList>
            <person name="Stevens D.C."/>
        </authorList>
    </citation>
    <scope>NUCLEOTIDE SEQUENCE [LARGE SCALE GENOMIC DNA]</scope>
    <source>
        <strain evidence="4">SCPEA02</strain>
    </source>
</reference>
<keyword evidence="2" id="KW-0732">Signal</keyword>
<dbReference type="RefSeq" id="WP_206724278.1">
    <property type="nucleotide sequence ID" value="NZ_CP071090.1"/>
</dbReference>
<keyword evidence="4" id="KW-1185">Reference proteome</keyword>
<protein>
    <recommendedName>
        <fullName evidence="5">DUF4177 domain-containing protein</fullName>
    </recommendedName>
</protein>
<feature type="signal peptide" evidence="2">
    <location>
        <begin position="1"/>
        <end position="30"/>
    </location>
</feature>
<name>A0ABX7NYZ4_9BACT</name>
<accession>A0ABX7NYZ4</accession>